<evidence type="ECO:0000256" key="2">
    <source>
        <dbReference type="ARBA" id="ARBA00023002"/>
    </source>
</evidence>
<dbReference type="PANTHER" id="PTHR30466">
    <property type="entry name" value="FLAVIN REDUCTASE"/>
    <property type="match status" value="1"/>
</dbReference>
<comment type="similarity">
    <text evidence="1">Belongs to the non-flavoprotein flavin reductase family.</text>
</comment>
<proteinExistence type="inferred from homology"/>
<gene>
    <name evidence="4" type="ORF">DW352_14165</name>
</gene>
<dbReference type="KEGG" id="ptaw:DW352_14165"/>
<dbReference type="AlphaFoldDB" id="A0A345ZXB3"/>
<dbReference type="GO" id="GO:0010181">
    <property type="term" value="F:FMN binding"/>
    <property type="evidence" value="ECO:0007669"/>
    <property type="project" value="InterPro"/>
</dbReference>
<dbReference type="OrthoDB" id="9792858at2"/>
<dbReference type="GO" id="GO:0042602">
    <property type="term" value="F:riboflavin reductase (NADPH) activity"/>
    <property type="evidence" value="ECO:0007669"/>
    <property type="project" value="TreeGrafter"/>
</dbReference>
<dbReference type="EMBL" id="CP031417">
    <property type="protein sequence ID" value="AXK81560.1"/>
    <property type="molecule type" value="Genomic_DNA"/>
</dbReference>
<dbReference type="PANTHER" id="PTHR30466:SF11">
    <property type="entry name" value="FLAVIN-DEPENDENT MONOOXYGENASE, REDUCTASE SUBUNIT HSAB"/>
    <property type="match status" value="1"/>
</dbReference>
<keyword evidence="2" id="KW-0560">Oxidoreductase</keyword>
<evidence type="ECO:0000313" key="4">
    <source>
        <dbReference type="EMBL" id="AXK81560.1"/>
    </source>
</evidence>
<dbReference type="SMART" id="SM00903">
    <property type="entry name" value="Flavin_Reduct"/>
    <property type="match status" value="1"/>
</dbReference>
<keyword evidence="5" id="KW-1185">Reference proteome</keyword>
<feature type="domain" description="Flavin reductase like" evidence="3">
    <location>
        <begin position="41"/>
        <end position="188"/>
    </location>
</feature>
<dbReference type="Pfam" id="PF01613">
    <property type="entry name" value="Flavin_Reduct"/>
    <property type="match status" value="1"/>
</dbReference>
<protein>
    <submittedName>
        <fullName evidence="4">Flavin reductase</fullName>
    </submittedName>
</protein>
<dbReference type="InterPro" id="IPR050268">
    <property type="entry name" value="NADH-dep_flavin_reductase"/>
</dbReference>
<accession>A0A345ZXB3</accession>
<dbReference type="InterPro" id="IPR012349">
    <property type="entry name" value="Split_barrel_FMN-bd"/>
</dbReference>
<dbReference type="Proteomes" id="UP000254889">
    <property type="component" value="Chromosome"/>
</dbReference>
<evidence type="ECO:0000259" key="3">
    <source>
        <dbReference type="SMART" id="SM00903"/>
    </source>
</evidence>
<name>A0A345ZXB3_9HYPH</name>
<dbReference type="InterPro" id="IPR002563">
    <property type="entry name" value="Flavin_Rdtase-like_dom"/>
</dbReference>
<evidence type="ECO:0000313" key="5">
    <source>
        <dbReference type="Proteomes" id="UP000254889"/>
    </source>
</evidence>
<dbReference type="Gene3D" id="2.30.110.10">
    <property type="entry name" value="Electron Transport, Fmn-binding Protein, Chain A"/>
    <property type="match status" value="1"/>
</dbReference>
<dbReference type="SUPFAM" id="SSF50475">
    <property type="entry name" value="FMN-binding split barrel"/>
    <property type="match status" value="1"/>
</dbReference>
<sequence>MCEALARLFQMDASLGLPPKMTVSFATDEAATKRDAFRRAMRGLASGVCIVAAGYAEHRAGIVATSVSSFSLSPPTLLVCVAHRSSLSPALRRFCHFSVNILRASQADLADRFSGQTGTEGSKRFAAGDWITLVTGAPVLVDALASIDCDVDEIIDRHTHSIVLGRVAAVRADEGGDALGHRLGSYFRIGDNGDQKGSA</sequence>
<reference evidence="4 5" key="1">
    <citation type="submission" date="2018-07" db="EMBL/GenBank/DDBJ databases">
        <authorList>
            <person name="Quirk P.G."/>
            <person name="Krulwich T.A."/>
        </authorList>
    </citation>
    <scope>NUCLEOTIDE SEQUENCE [LARGE SCALE GENOMIC DNA]</scope>
    <source>
        <strain evidence="4 5">CC-BB4</strain>
    </source>
</reference>
<evidence type="ECO:0000256" key="1">
    <source>
        <dbReference type="ARBA" id="ARBA00008898"/>
    </source>
</evidence>
<organism evidence="4 5">
    <name type="scientific">Pseudolabrys taiwanensis</name>
    <dbReference type="NCBI Taxonomy" id="331696"/>
    <lineage>
        <taxon>Bacteria</taxon>
        <taxon>Pseudomonadati</taxon>
        <taxon>Pseudomonadota</taxon>
        <taxon>Alphaproteobacteria</taxon>
        <taxon>Hyphomicrobiales</taxon>
        <taxon>Xanthobacteraceae</taxon>
        <taxon>Pseudolabrys</taxon>
    </lineage>
</organism>